<feature type="transmembrane region" description="Helical" evidence="1">
    <location>
        <begin position="106"/>
        <end position="122"/>
    </location>
</feature>
<reference evidence="2 3" key="1">
    <citation type="submission" date="2019-11" db="EMBL/GenBank/DDBJ databases">
        <title>Characterization of Elizabethkingia argenteiflava sp. nov., isolated from inner surface of Soybean Pods.</title>
        <authorList>
            <person name="Mo S."/>
        </authorList>
    </citation>
    <scope>NUCLEOTIDE SEQUENCE [LARGE SCALE GENOMIC DNA]</scope>
    <source>
        <strain evidence="2 3">YB22</strain>
    </source>
</reference>
<accession>A0A845PXD6</accession>
<keyword evidence="3" id="KW-1185">Reference proteome</keyword>
<dbReference type="EMBL" id="JAAABJ010000492">
    <property type="protein sequence ID" value="NAW50998.1"/>
    <property type="molecule type" value="Genomic_DNA"/>
</dbReference>
<keyword evidence="1" id="KW-0472">Membrane</keyword>
<feature type="transmembrane region" description="Helical" evidence="1">
    <location>
        <begin position="38"/>
        <end position="55"/>
    </location>
</feature>
<dbReference type="AlphaFoldDB" id="A0A845PXD6"/>
<evidence type="ECO:0000313" key="2">
    <source>
        <dbReference type="EMBL" id="NAW50998.1"/>
    </source>
</evidence>
<comment type="caution">
    <text evidence="2">The sequence shown here is derived from an EMBL/GenBank/DDBJ whole genome shotgun (WGS) entry which is preliminary data.</text>
</comment>
<gene>
    <name evidence="2" type="ORF">GNY06_06315</name>
</gene>
<sequence length="132" mass="15057">MKKVALAGCLLVLIGSFFPLVHIPLIGNWNYWKLDQGLSIIVWSLTLAAFVSILLDKVRFSRIFGIVLLVLFVVTLYAIKSKSIDFFSFIPLKKIRNVMVDLVKPSWGWFIEFIGVFLILLAKNNKNKSLEL</sequence>
<evidence type="ECO:0000313" key="3">
    <source>
        <dbReference type="Proteomes" id="UP000553459"/>
    </source>
</evidence>
<keyword evidence="1" id="KW-1133">Transmembrane helix</keyword>
<name>A0A845PXD6_9FLAO</name>
<feature type="transmembrane region" description="Helical" evidence="1">
    <location>
        <begin position="62"/>
        <end position="79"/>
    </location>
</feature>
<evidence type="ECO:0000256" key="1">
    <source>
        <dbReference type="SAM" id="Phobius"/>
    </source>
</evidence>
<keyword evidence="1" id="KW-0812">Transmembrane</keyword>
<dbReference type="Proteomes" id="UP000553459">
    <property type="component" value="Unassembled WGS sequence"/>
</dbReference>
<protein>
    <submittedName>
        <fullName evidence="2">Uncharacterized protein</fullName>
    </submittedName>
</protein>
<organism evidence="2 3">
    <name type="scientific">Elizabethkingia argenteiflava</name>
    <dbReference type="NCBI Taxonomy" id="2681556"/>
    <lineage>
        <taxon>Bacteria</taxon>
        <taxon>Pseudomonadati</taxon>
        <taxon>Bacteroidota</taxon>
        <taxon>Flavobacteriia</taxon>
        <taxon>Flavobacteriales</taxon>
        <taxon>Weeksellaceae</taxon>
        <taxon>Elizabethkingia</taxon>
    </lineage>
</organism>
<proteinExistence type="predicted"/>